<dbReference type="Pfam" id="PF00582">
    <property type="entry name" value="Usp"/>
    <property type="match status" value="2"/>
</dbReference>
<name>A0A5C6D9S6_9BACT</name>
<comment type="function">
    <text evidence="3">Required for resistance to DNA-damaging agents.</text>
</comment>
<keyword evidence="6" id="KW-1185">Reference proteome</keyword>
<accession>A0A5C6D9S6</accession>
<protein>
    <submittedName>
        <fullName evidence="5">Universal stress protein E</fullName>
    </submittedName>
</protein>
<reference evidence="5 6" key="1">
    <citation type="submission" date="2019-02" db="EMBL/GenBank/DDBJ databases">
        <title>Deep-cultivation of Planctomycetes and their phenomic and genomic characterization uncovers novel biology.</title>
        <authorList>
            <person name="Wiegand S."/>
            <person name="Jogler M."/>
            <person name="Boedeker C."/>
            <person name="Pinto D."/>
            <person name="Vollmers J."/>
            <person name="Rivas-Marin E."/>
            <person name="Kohn T."/>
            <person name="Peeters S.H."/>
            <person name="Heuer A."/>
            <person name="Rast P."/>
            <person name="Oberbeckmann S."/>
            <person name="Bunk B."/>
            <person name="Jeske O."/>
            <person name="Meyerdierks A."/>
            <person name="Storesund J.E."/>
            <person name="Kallscheuer N."/>
            <person name="Luecker S."/>
            <person name="Lage O.M."/>
            <person name="Pohl T."/>
            <person name="Merkel B.J."/>
            <person name="Hornburger P."/>
            <person name="Mueller R.-W."/>
            <person name="Bruemmer F."/>
            <person name="Labrenz M."/>
            <person name="Spormann A.M."/>
            <person name="Op Den Camp H."/>
            <person name="Overmann J."/>
            <person name="Amann R."/>
            <person name="Jetten M.S.M."/>
            <person name="Mascher T."/>
            <person name="Medema M.H."/>
            <person name="Devos D.P."/>
            <person name="Kaster A.-K."/>
            <person name="Ovreas L."/>
            <person name="Rohde M."/>
            <person name="Galperin M.Y."/>
            <person name="Jogler C."/>
        </authorList>
    </citation>
    <scope>NUCLEOTIDE SEQUENCE [LARGE SCALE GENOMIC DNA]</scope>
    <source>
        <strain evidence="5 6">Poly41</strain>
    </source>
</reference>
<evidence type="ECO:0000313" key="5">
    <source>
        <dbReference type="EMBL" id="TWU32457.1"/>
    </source>
</evidence>
<dbReference type="Gene3D" id="3.40.50.12370">
    <property type="match status" value="1"/>
</dbReference>
<comment type="caution">
    <text evidence="5">The sequence shown here is derived from an EMBL/GenBank/DDBJ whole genome shotgun (WGS) entry which is preliminary data.</text>
</comment>
<evidence type="ECO:0000256" key="3">
    <source>
        <dbReference type="ARBA" id="ARBA00037131"/>
    </source>
</evidence>
<proteinExistence type="predicted"/>
<evidence type="ECO:0000313" key="6">
    <source>
        <dbReference type="Proteomes" id="UP000319143"/>
    </source>
</evidence>
<feature type="domain" description="UspA" evidence="4">
    <location>
        <begin position="4"/>
        <end position="142"/>
    </location>
</feature>
<evidence type="ECO:0000259" key="4">
    <source>
        <dbReference type="Pfam" id="PF00582"/>
    </source>
</evidence>
<organism evidence="5 6">
    <name type="scientific">Novipirellula artificiosorum</name>
    <dbReference type="NCBI Taxonomy" id="2528016"/>
    <lineage>
        <taxon>Bacteria</taxon>
        <taxon>Pseudomonadati</taxon>
        <taxon>Planctomycetota</taxon>
        <taxon>Planctomycetia</taxon>
        <taxon>Pirellulales</taxon>
        <taxon>Pirellulaceae</taxon>
        <taxon>Novipirellula</taxon>
    </lineage>
</organism>
<evidence type="ECO:0000256" key="1">
    <source>
        <dbReference type="ARBA" id="ARBA00004496"/>
    </source>
</evidence>
<dbReference type="AlphaFoldDB" id="A0A5C6D9S6"/>
<dbReference type="SUPFAM" id="SSF52402">
    <property type="entry name" value="Adenine nucleotide alpha hydrolases-like"/>
    <property type="match status" value="2"/>
</dbReference>
<dbReference type="EMBL" id="SJPV01000012">
    <property type="protein sequence ID" value="TWU32457.1"/>
    <property type="molecule type" value="Genomic_DNA"/>
</dbReference>
<sequence>MKRFKSILVTTDTRLESHPIVDEAAEVALRNDASLKIVDVVPPLPWIARITMEDPGHIAQLMVHEKAEELEALAKPIRERGVQVETKVLSGTTSVEIIREVLRGQHDLVLRVAKAKSSRSTGFFGSTGIELLRKCPCAVWLVCSTTSAQFKHVLVCVDTCCDAEVNRKLDQKVFEISSDISRTHRADLSVVHAWSIDGEQFLRKRMSLAELVEIERKRRSDAKWRLDEFLAKCDASVEKSQVHLVKGEACDVIPMTATECNADLVVMGMVVRSGPAGWIMGNVTEQVLASLECSVLALKPDGFVSPITIKDKETASV</sequence>
<dbReference type="OrthoDB" id="239260at2"/>
<dbReference type="RefSeq" id="WP_146530235.1">
    <property type="nucleotide sequence ID" value="NZ_SJPV01000012.1"/>
</dbReference>
<dbReference type="Proteomes" id="UP000319143">
    <property type="component" value="Unassembled WGS sequence"/>
</dbReference>
<dbReference type="PANTHER" id="PTHR47892">
    <property type="entry name" value="UNIVERSAL STRESS PROTEIN E"/>
    <property type="match status" value="1"/>
</dbReference>
<dbReference type="PANTHER" id="PTHR47892:SF1">
    <property type="entry name" value="UNIVERSAL STRESS PROTEIN E"/>
    <property type="match status" value="1"/>
</dbReference>
<evidence type="ECO:0000256" key="2">
    <source>
        <dbReference type="ARBA" id="ARBA00022490"/>
    </source>
</evidence>
<feature type="domain" description="UspA" evidence="4">
    <location>
        <begin position="150"/>
        <end position="299"/>
    </location>
</feature>
<comment type="subcellular location">
    <subcellularLocation>
        <location evidence="1">Cytoplasm</location>
    </subcellularLocation>
</comment>
<dbReference type="InterPro" id="IPR006016">
    <property type="entry name" value="UspA"/>
</dbReference>
<gene>
    <name evidence="5" type="primary">uspE_3</name>
    <name evidence="5" type="ORF">Poly41_54350</name>
</gene>
<dbReference type="GO" id="GO:0005737">
    <property type="term" value="C:cytoplasm"/>
    <property type="evidence" value="ECO:0007669"/>
    <property type="project" value="UniProtKB-SubCell"/>
</dbReference>
<dbReference type="CDD" id="cd00293">
    <property type="entry name" value="USP-like"/>
    <property type="match status" value="1"/>
</dbReference>
<keyword evidence="2" id="KW-0963">Cytoplasm</keyword>